<sequence>MFRVLSRTTSKSHCPCNLQLMSLQSYRHANTSGKCSVFANIRLHSIKVPCNLTAVRFQN</sequence>
<gene>
    <name evidence="1" type="ORF">SPARVUS_LOCUS6641025</name>
</gene>
<organism evidence="1 2">
    <name type="scientific">Staurois parvus</name>
    <dbReference type="NCBI Taxonomy" id="386267"/>
    <lineage>
        <taxon>Eukaryota</taxon>
        <taxon>Metazoa</taxon>
        <taxon>Chordata</taxon>
        <taxon>Craniata</taxon>
        <taxon>Vertebrata</taxon>
        <taxon>Euteleostomi</taxon>
        <taxon>Amphibia</taxon>
        <taxon>Batrachia</taxon>
        <taxon>Anura</taxon>
        <taxon>Neobatrachia</taxon>
        <taxon>Ranoidea</taxon>
        <taxon>Ranidae</taxon>
        <taxon>Staurois</taxon>
    </lineage>
</organism>
<accession>A0ABN9D6A7</accession>
<dbReference type="EMBL" id="CATNWA010014144">
    <property type="protein sequence ID" value="CAI9568061.1"/>
    <property type="molecule type" value="Genomic_DNA"/>
</dbReference>
<proteinExistence type="predicted"/>
<name>A0ABN9D6A7_9NEOB</name>
<dbReference type="Proteomes" id="UP001162483">
    <property type="component" value="Unassembled WGS sequence"/>
</dbReference>
<evidence type="ECO:0000313" key="1">
    <source>
        <dbReference type="EMBL" id="CAI9568061.1"/>
    </source>
</evidence>
<keyword evidence="2" id="KW-1185">Reference proteome</keyword>
<evidence type="ECO:0000313" key="2">
    <source>
        <dbReference type="Proteomes" id="UP001162483"/>
    </source>
</evidence>
<reference evidence="1" key="1">
    <citation type="submission" date="2023-05" db="EMBL/GenBank/DDBJ databases">
        <authorList>
            <person name="Stuckert A."/>
        </authorList>
    </citation>
    <scope>NUCLEOTIDE SEQUENCE</scope>
</reference>
<protein>
    <submittedName>
        <fullName evidence="1">Uncharacterized protein</fullName>
    </submittedName>
</protein>
<comment type="caution">
    <text evidence="1">The sequence shown here is derived from an EMBL/GenBank/DDBJ whole genome shotgun (WGS) entry which is preliminary data.</text>
</comment>